<dbReference type="PROSITE" id="PS50043">
    <property type="entry name" value="HTH_LUXR_2"/>
    <property type="match status" value="1"/>
</dbReference>
<dbReference type="SMART" id="SM00448">
    <property type="entry name" value="REC"/>
    <property type="match status" value="1"/>
</dbReference>
<feature type="domain" description="Response regulatory" evidence="7">
    <location>
        <begin position="3"/>
        <end position="118"/>
    </location>
</feature>
<feature type="modified residue" description="4-aspartylphosphate" evidence="5">
    <location>
        <position position="53"/>
    </location>
</feature>
<dbReference type="CDD" id="cd06170">
    <property type="entry name" value="LuxR_C_like"/>
    <property type="match status" value="1"/>
</dbReference>
<organism evidence="8 10">
    <name type="scientific">Pseudomonas taetrolens</name>
    <dbReference type="NCBI Taxonomy" id="47884"/>
    <lineage>
        <taxon>Bacteria</taxon>
        <taxon>Pseudomonadati</taxon>
        <taxon>Pseudomonadota</taxon>
        <taxon>Gammaproteobacteria</taxon>
        <taxon>Pseudomonadales</taxon>
        <taxon>Pseudomonadaceae</taxon>
        <taxon>Pseudomonas</taxon>
    </lineage>
</organism>
<dbReference type="RefSeq" id="WP_048382478.1">
    <property type="nucleotide sequence ID" value="NZ_FNRS01000001.1"/>
</dbReference>
<dbReference type="PROSITE" id="PS00622">
    <property type="entry name" value="HTH_LUXR_1"/>
    <property type="match status" value="1"/>
</dbReference>
<evidence type="ECO:0000256" key="2">
    <source>
        <dbReference type="ARBA" id="ARBA00023015"/>
    </source>
</evidence>
<reference evidence="8 10" key="1">
    <citation type="submission" date="2015-02" db="EMBL/GenBank/DDBJ databases">
        <title>Pseudomonas helleri sp. nov. and Pseudomonas weihenstephanensis sp. nov., isolated from raw cows milk.</title>
        <authorList>
            <person name="von Neubeck M."/>
            <person name="Huptas C."/>
            <person name="Wenning M."/>
            <person name="Scherer S."/>
        </authorList>
    </citation>
    <scope>NUCLEOTIDE SEQUENCE [LARGE SCALE GENOMIC DNA]</scope>
    <source>
        <strain evidence="8 10">DSM 21104</strain>
    </source>
</reference>
<evidence type="ECO:0000256" key="3">
    <source>
        <dbReference type="ARBA" id="ARBA00023125"/>
    </source>
</evidence>
<proteinExistence type="predicted"/>
<dbReference type="Pfam" id="PF00072">
    <property type="entry name" value="Response_reg"/>
    <property type="match status" value="1"/>
</dbReference>
<keyword evidence="4" id="KW-0804">Transcription</keyword>
<keyword evidence="1 5" id="KW-0597">Phosphoprotein</keyword>
<dbReference type="InterPro" id="IPR058245">
    <property type="entry name" value="NreC/VraR/RcsB-like_REC"/>
</dbReference>
<gene>
    <name evidence="9" type="ORF">SAMN04490203_1583</name>
    <name evidence="8" type="ORF">TU78_15790</name>
</gene>
<dbReference type="PRINTS" id="PR00038">
    <property type="entry name" value="HTHLUXR"/>
</dbReference>
<dbReference type="GO" id="GO:0003677">
    <property type="term" value="F:DNA binding"/>
    <property type="evidence" value="ECO:0007669"/>
    <property type="project" value="UniProtKB-KW"/>
</dbReference>
<evidence type="ECO:0000259" key="7">
    <source>
        <dbReference type="PROSITE" id="PS50110"/>
    </source>
</evidence>
<dbReference type="CDD" id="cd17535">
    <property type="entry name" value="REC_NarL-like"/>
    <property type="match status" value="1"/>
</dbReference>
<dbReference type="Proteomes" id="UP000036395">
    <property type="component" value="Unassembled WGS sequence"/>
</dbReference>
<dbReference type="PANTHER" id="PTHR43214">
    <property type="entry name" value="TWO-COMPONENT RESPONSE REGULATOR"/>
    <property type="match status" value="1"/>
</dbReference>
<feature type="domain" description="HTH luxR-type" evidence="6">
    <location>
        <begin position="141"/>
        <end position="206"/>
    </location>
</feature>
<protein>
    <submittedName>
        <fullName evidence="8">LuxR family transcriptional regulator</fullName>
    </submittedName>
    <submittedName>
        <fullName evidence="9">Two component transcriptional regulator, LuxR family</fullName>
    </submittedName>
</protein>
<dbReference type="EMBL" id="FNRS01000001">
    <property type="protein sequence ID" value="SEB99251.1"/>
    <property type="molecule type" value="Genomic_DNA"/>
</dbReference>
<evidence type="ECO:0000313" key="9">
    <source>
        <dbReference type="EMBL" id="SEB99251.1"/>
    </source>
</evidence>
<dbReference type="GO" id="GO:0006355">
    <property type="term" value="P:regulation of DNA-templated transcription"/>
    <property type="evidence" value="ECO:0007669"/>
    <property type="project" value="InterPro"/>
</dbReference>
<keyword evidence="3" id="KW-0238">DNA-binding</keyword>
<evidence type="ECO:0000259" key="6">
    <source>
        <dbReference type="PROSITE" id="PS50043"/>
    </source>
</evidence>
<dbReference type="Proteomes" id="UP000183155">
    <property type="component" value="Unassembled WGS sequence"/>
</dbReference>
<accession>A0A0J6GQQ4</accession>
<dbReference type="PATRIC" id="fig|47884.3.peg.3631"/>
<dbReference type="SMART" id="SM00421">
    <property type="entry name" value="HTH_LUXR"/>
    <property type="match status" value="1"/>
</dbReference>
<evidence type="ECO:0000313" key="8">
    <source>
        <dbReference type="EMBL" id="KMM83930.1"/>
    </source>
</evidence>
<dbReference type="InterPro" id="IPR039420">
    <property type="entry name" value="WalR-like"/>
</dbReference>
<keyword evidence="11" id="KW-1185">Reference proteome</keyword>
<dbReference type="InterPro" id="IPR036388">
    <property type="entry name" value="WH-like_DNA-bd_sf"/>
</dbReference>
<dbReference type="InterPro" id="IPR011006">
    <property type="entry name" value="CheY-like_superfamily"/>
</dbReference>
<dbReference type="PROSITE" id="PS50110">
    <property type="entry name" value="RESPONSE_REGULATORY"/>
    <property type="match status" value="1"/>
</dbReference>
<dbReference type="AlphaFoldDB" id="A0A0J6GQQ4"/>
<dbReference type="GO" id="GO:0000160">
    <property type="term" value="P:phosphorelay signal transduction system"/>
    <property type="evidence" value="ECO:0007669"/>
    <property type="project" value="InterPro"/>
</dbReference>
<dbReference type="EMBL" id="JYLA01000006">
    <property type="protein sequence ID" value="KMM83930.1"/>
    <property type="molecule type" value="Genomic_DNA"/>
</dbReference>
<dbReference type="InterPro" id="IPR001789">
    <property type="entry name" value="Sig_transdc_resp-reg_receiver"/>
</dbReference>
<dbReference type="OrthoDB" id="5593303at2"/>
<dbReference type="PANTHER" id="PTHR43214:SF41">
    <property type="entry name" value="NITRATE_NITRITE RESPONSE REGULATOR PROTEIN NARP"/>
    <property type="match status" value="1"/>
</dbReference>
<comment type="caution">
    <text evidence="8">The sequence shown here is derived from an EMBL/GenBank/DDBJ whole genome shotgun (WGS) entry which is preliminary data.</text>
</comment>
<evidence type="ECO:0000313" key="11">
    <source>
        <dbReference type="Proteomes" id="UP000183155"/>
    </source>
</evidence>
<evidence type="ECO:0000313" key="10">
    <source>
        <dbReference type="Proteomes" id="UP000036395"/>
    </source>
</evidence>
<dbReference type="Gene3D" id="1.10.10.10">
    <property type="entry name" value="Winged helix-like DNA-binding domain superfamily/Winged helix DNA-binding domain"/>
    <property type="match status" value="1"/>
</dbReference>
<dbReference type="SUPFAM" id="SSF52172">
    <property type="entry name" value="CheY-like"/>
    <property type="match status" value="1"/>
</dbReference>
<keyword evidence="2" id="KW-0805">Transcription regulation</keyword>
<evidence type="ECO:0000256" key="4">
    <source>
        <dbReference type="ARBA" id="ARBA00023163"/>
    </source>
</evidence>
<dbReference type="Pfam" id="PF00196">
    <property type="entry name" value="GerE"/>
    <property type="match status" value="1"/>
</dbReference>
<evidence type="ECO:0000256" key="1">
    <source>
        <dbReference type="ARBA" id="ARBA00022553"/>
    </source>
</evidence>
<reference evidence="9 11" key="2">
    <citation type="submission" date="2016-10" db="EMBL/GenBank/DDBJ databases">
        <authorList>
            <person name="Varghese N."/>
            <person name="Submissions S."/>
        </authorList>
    </citation>
    <scope>NUCLEOTIDE SEQUENCE [LARGE SCALE GENOMIC DNA]</scope>
    <source>
        <strain evidence="9 11">BS3652</strain>
    </source>
</reference>
<sequence length="208" mass="23218">MRTALIVDDHPFIRSTVNMILKDQHFNVVAEADNGSDAVQLAREHKPDLVLLDISMPKLDGLEVLNRLYDLGPAVKVIVLTSLSPTFYSMRCMKAGAVAYVSKTHGLNELVRAINAVMSGHTFFPLLTADSVRRSDGWTSELELIQRLSERELSIFQQLAKGMSNKQIGEEMLLSNKTISTYKARLIEKLNVSSLVHLADLAKRNELI</sequence>
<dbReference type="InterPro" id="IPR000792">
    <property type="entry name" value="Tscrpt_reg_LuxR_C"/>
</dbReference>
<dbReference type="STRING" id="47884.SAMN04490203_1583"/>
<name>A0A0J6GQQ4_PSETA</name>
<dbReference type="Gene3D" id="3.40.50.2300">
    <property type="match status" value="1"/>
</dbReference>
<evidence type="ECO:0000256" key="5">
    <source>
        <dbReference type="PROSITE-ProRule" id="PRU00169"/>
    </source>
</evidence>